<comment type="function">
    <text evidence="1">Plays a role in determining ER morphology.</text>
</comment>
<dbReference type="Pfam" id="PF10058">
    <property type="entry name" value="Zn_ribbon_10"/>
    <property type="match status" value="1"/>
</dbReference>
<keyword evidence="5" id="KW-1185">Reference proteome</keyword>
<reference evidence="4" key="1">
    <citation type="journal article" date="2020" name="Stud. Mycol.">
        <title>101 Dothideomycetes genomes: a test case for predicting lifestyles and emergence of pathogens.</title>
        <authorList>
            <person name="Haridas S."/>
            <person name="Albert R."/>
            <person name="Binder M."/>
            <person name="Bloem J."/>
            <person name="Labutti K."/>
            <person name="Salamov A."/>
            <person name="Andreopoulos B."/>
            <person name="Baker S."/>
            <person name="Barry K."/>
            <person name="Bills G."/>
            <person name="Bluhm B."/>
            <person name="Cannon C."/>
            <person name="Castanera R."/>
            <person name="Culley D."/>
            <person name="Daum C."/>
            <person name="Ezra D."/>
            <person name="Gonzalez J."/>
            <person name="Henrissat B."/>
            <person name="Kuo A."/>
            <person name="Liang C."/>
            <person name="Lipzen A."/>
            <person name="Lutzoni F."/>
            <person name="Magnuson J."/>
            <person name="Mondo S."/>
            <person name="Nolan M."/>
            <person name="Ohm R."/>
            <person name="Pangilinan J."/>
            <person name="Park H.-J."/>
            <person name="Ramirez L."/>
            <person name="Alfaro M."/>
            <person name="Sun H."/>
            <person name="Tritt A."/>
            <person name="Yoshinaga Y."/>
            <person name="Zwiers L.-H."/>
            <person name="Turgeon B."/>
            <person name="Goodwin S."/>
            <person name="Spatafora J."/>
            <person name="Crous P."/>
            <person name="Grigoriev I."/>
        </authorList>
    </citation>
    <scope>NUCLEOTIDE SEQUENCE</scope>
    <source>
        <strain evidence="4">CBS 121167</strain>
    </source>
</reference>
<gene>
    <name evidence="4" type="ORF">K452DRAFT_265639</name>
</gene>
<keyword evidence="1" id="KW-0862">Zinc</keyword>
<dbReference type="Proteomes" id="UP000799438">
    <property type="component" value="Unassembled WGS sequence"/>
</dbReference>
<dbReference type="RefSeq" id="XP_033400760.1">
    <property type="nucleotide sequence ID" value="XM_033538755.1"/>
</dbReference>
<keyword evidence="1" id="KW-0472">Membrane</keyword>
<keyword evidence="1" id="KW-0256">Endoplasmic reticulum</keyword>
<comment type="subcellular location">
    <subcellularLocation>
        <location evidence="1">Endoplasmic reticulum membrane</location>
        <topology evidence="1">Multi-pass membrane protein</topology>
    </subcellularLocation>
</comment>
<feature type="region of interest" description="Disordered" evidence="2">
    <location>
        <begin position="339"/>
        <end position="398"/>
    </location>
</feature>
<proteinExistence type="inferred from homology"/>
<feature type="compositionally biased region" description="Pro residues" evidence="2">
    <location>
        <begin position="209"/>
        <end position="226"/>
    </location>
</feature>
<protein>
    <recommendedName>
        <fullName evidence="1">Endoplasmic reticulum junction formation protein lunapark</fullName>
    </recommendedName>
</protein>
<feature type="region of interest" description="Disordered" evidence="2">
    <location>
        <begin position="135"/>
        <end position="231"/>
    </location>
</feature>
<feature type="domain" description="Lunapark zinc ribbon" evidence="3">
    <location>
        <begin position="259"/>
        <end position="315"/>
    </location>
</feature>
<name>A0A6A6BMY9_9PEZI</name>
<dbReference type="GO" id="GO:1903373">
    <property type="term" value="P:positive regulation of endoplasmic reticulum tubular network organization"/>
    <property type="evidence" value="ECO:0007669"/>
    <property type="project" value="UniProtKB-UniRule"/>
</dbReference>
<keyword evidence="1" id="KW-0863">Zinc-finger</keyword>
<dbReference type="GeneID" id="54296251"/>
<dbReference type="AlphaFoldDB" id="A0A6A6BMY9"/>
<organism evidence="4 5">
    <name type="scientific">Aplosporella prunicola CBS 121167</name>
    <dbReference type="NCBI Taxonomy" id="1176127"/>
    <lineage>
        <taxon>Eukaryota</taxon>
        <taxon>Fungi</taxon>
        <taxon>Dikarya</taxon>
        <taxon>Ascomycota</taxon>
        <taxon>Pezizomycotina</taxon>
        <taxon>Dothideomycetes</taxon>
        <taxon>Dothideomycetes incertae sedis</taxon>
        <taxon>Botryosphaeriales</taxon>
        <taxon>Aplosporellaceae</taxon>
        <taxon>Aplosporella</taxon>
    </lineage>
</organism>
<dbReference type="GO" id="GO:0008270">
    <property type="term" value="F:zinc ion binding"/>
    <property type="evidence" value="ECO:0007669"/>
    <property type="project" value="UniProtKB-KW"/>
</dbReference>
<dbReference type="GO" id="GO:0098826">
    <property type="term" value="C:endoplasmic reticulum tubular network membrane"/>
    <property type="evidence" value="ECO:0007669"/>
    <property type="project" value="UniProtKB-UniRule"/>
</dbReference>
<feature type="transmembrane region" description="Helical" evidence="1">
    <location>
        <begin position="75"/>
        <end position="94"/>
    </location>
</feature>
<dbReference type="InterPro" id="IPR040115">
    <property type="entry name" value="Lnp"/>
</dbReference>
<evidence type="ECO:0000259" key="3">
    <source>
        <dbReference type="Pfam" id="PF10058"/>
    </source>
</evidence>
<evidence type="ECO:0000313" key="5">
    <source>
        <dbReference type="Proteomes" id="UP000799438"/>
    </source>
</evidence>
<dbReference type="PANTHER" id="PTHR22166">
    <property type="entry name" value="ENDOPLASMIC RETICULUM JUNCTION FORMATION PROTEIN LUNAPARK"/>
    <property type="match status" value="1"/>
</dbReference>
<comment type="domain">
    <text evidence="1">The C4-type zinc finger motif is necessary both for its ER three-way tubular junction localization and formation.</text>
</comment>
<dbReference type="GO" id="GO:0071788">
    <property type="term" value="P:endoplasmic reticulum tubular network maintenance"/>
    <property type="evidence" value="ECO:0007669"/>
    <property type="project" value="UniProtKB-UniRule"/>
</dbReference>
<keyword evidence="1" id="KW-1133">Transmembrane helix</keyword>
<comment type="similarity">
    <text evidence="1">Belongs to the lunapark family.</text>
</comment>
<feature type="compositionally biased region" description="Acidic residues" evidence="2">
    <location>
        <begin position="372"/>
        <end position="383"/>
    </location>
</feature>
<feature type="compositionally biased region" description="Basic and acidic residues" evidence="2">
    <location>
        <begin position="362"/>
        <end position="371"/>
    </location>
</feature>
<dbReference type="EMBL" id="ML995478">
    <property type="protein sequence ID" value="KAF2145048.1"/>
    <property type="molecule type" value="Genomic_DNA"/>
</dbReference>
<feature type="transmembrane region" description="Helical" evidence="1">
    <location>
        <begin position="48"/>
        <end position="69"/>
    </location>
</feature>
<keyword evidence="1" id="KW-0479">Metal-binding</keyword>
<dbReference type="InterPro" id="IPR019273">
    <property type="entry name" value="Lunapark_Znf"/>
</dbReference>
<dbReference type="OrthoDB" id="1725934at2759"/>
<evidence type="ECO:0000256" key="1">
    <source>
        <dbReference type="RuleBase" id="RU367073"/>
    </source>
</evidence>
<dbReference type="PANTHER" id="PTHR22166:SF12">
    <property type="entry name" value="ENDOPLASMIC RETICULUM JUNCTION FORMATION PROTEIN LUNAPARK"/>
    <property type="match status" value="1"/>
</dbReference>
<accession>A0A6A6BMY9</accession>
<evidence type="ECO:0000313" key="4">
    <source>
        <dbReference type="EMBL" id="KAF2145048.1"/>
    </source>
</evidence>
<keyword evidence="1" id="KW-0812">Transmembrane</keyword>
<evidence type="ECO:0000256" key="2">
    <source>
        <dbReference type="SAM" id="MobiDB-lite"/>
    </source>
</evidence>
<sequence>MVSLWPWKDDTSAAGFEKALSALSTKIARTSATNDGLRQRSRRVKVMWTLYTGFAYILAALILVLVTGWPQWGPVEYTVIAGGPVIIYGVRTGLASYYSYRIQNTQTYLDNLYKQRDATIDKLKEATKYNSTQELLQKYGSPRPSPQKAPSSASKRKTSGAAKQQAEGAPQGRTNFAPPPTANIARNQLAPGTPPPPRPMSAGDVATGPFPPPPPQDQPGFPPQPPQLSQLQLEPQPSADFAPNAFASQYAAGAQQSNWYDRILDVLLGEDETQPKNRLALICSHCRLVNGQAPPGVKSLEEVGQWKCMGCQELNGQESEAQKLVEQVKESQKAWLYPVSGSAADGRPTTATTDGGMTEVSEISRDEREAGEPVEEGAAEGEDSPPSHSTRSRTKGKN</sequence>